<name>A0AAJ7BZF3_CEPCN</name>
<keyword evidence="4" id="KW-0812">Transmembrane</keyword>
<dbReference type="EC" id="1.2.1.84" evidence="4"/>
<dbReference type="Gene3D" id="3.40.50.720">
    <property type="entry name" value="NAD(P)-binding Rossmann-like Domain"/>
    <property type="match status" value="1"/>
</dbReference>
<dbReference type="GO" id="GO:0080019">
    <property type="term" value="F:alcohol-forming very long-chain fatty acyl-CoA reductase activity"/>
    <property type="evidence" value="ECO:0007669"/>
    <property type="project" value="InterPro"/>
</dbReference>
<feature type="domain" description="Fatty acyl-CoA reductase C-terminal" evidence="5">
    <location>
        <begin position="383"/>
        <end position="472"/>
    </location>
</feature>
<keyword evidence="2 4" id="KW-0444">Lipid biosynthesis</keyword>
<evidence type="ECO:0000313" key="7">
    <source>
        <dbReference type="Proteomes" id="UP000694920"/>
    </source>
</evidence>
<feature type="domain" description="Thioester reductase (TE)" evidence="6">
    <location>
        <begin position="39"/>
        <end position="308"/>
    </location>
</feature>
<dbReference type="PANTHER" id="PTHR11011:SF45">
    <property type="entry name" value="FATTY ACYL-COA REDUCTASE CG8306-RELATED"/>
    <property type="match status" value="1"/>
</dbReference>
<proteinExistence type="inferred from homology"/>
<organism evidence="7 8">
    <name type="scientific">Cephus cinctus</name>
    <name type="common">Wheat stem sawfly</name>
    <dbReference type="NCBI Taxonomy" id="211228"/>
    <lineage>
        <taxon>Eukaryota</taxon>
        <taxon>Metazoa</taxon>
        <taxon>Ecdysozoa</taxon>
        <taxon>Arthropoda</taxon>
        <taxon>Hexapoda</taxon>
        <taxon>Insecta</taxon>
        <taxon>Pterygota</taxon>
        <taxon>Neoptera</taxon>
        <taxon>Endopterygota</taxon>
        <taxon>Hymenoptera</taxon>
        <taxon>Cephoidea</taxon>
        <taxon>Cephidae</taxon>
        <taxon>Cephus</taxon>
    </lineage>
</organism>
<protein>
    <recommendedName>
        <fullName evidence="4">Fatty acyl-CoA reductase</fullName>
        <ecNumber evidence="4">1.2.1.84</ecNumber>
    </recommendedName>
</protein>
<dbReference type="InterPro" id="IPR026055">
    <property type="entry name" value="FAR"/>
</dbReference>
<dbReference type="Pfam" id="PF03015">
    <property type="entry name" value="Sterile"/>
    <property type="match status" value="1"/>
</dbReference>
<dbReference type="InterPro" id="IPR036291">
    <property type="entry name" value="NAD(P)-bd_dom_sf"/>
</dbReference>
<comment type="function">
    <text evidence="4">Catalyzes the reduction of fatty acyl-CoA to fatty alcohols.</text>
</comment>
<feature type="transmembrane region" description="Helical" evidence="4">
    <location>
        <begin position="491"/>
        <end position="509"/>
    </location>
</feature>
<dbReference type="InterPro" id="IPR033640">
    <property type="entry name" value="FAR_C"/>
</dbReference>
<comment type="catalytic activity">
    <reaction evidence="4">
        <text>a long-chain fatty acyl-CoA + 2 NADPH + 2 H(+) = a long-chain primary fatty alcohol + 2 NADP(+) + CoA</text>
        <dbReference type="Rhea" id="RHEA:52716"/>
        <dbReference type="ChEBI" id="CHEBI:15378"/>
        <dbReference type="ChEBI" id="CHEBI:57287"/>
        <dbReference type="ChEBI" id="CHEBI:57783"/>
        <dbReference type="ChEBI" id="CHEBI:58349"/>
        <dbReference type="ChEBI" id="CHEBI:77396"/>
        <dbReference type="ChEBI" id="CHEBI:83139"/>
        <dbReference type="EC" id="1.2.1.84"/>
    </reaction>
</comment>
<dbReference type="Pfam" id="PF07993">
    <property type="entry name" value="NAD_binding_4"/>
    <property type="match status" value="1"/>
</dbReference>
<dbReference type="GO" id="GO:0102965">
    <property type="term" value="F:alcohol-forming long-chain fatty acyl-CoA reductase activity"/>
    <property type="evidence" value="ECO:0007669"/>
    <property type="project" value="UniProtKB-EC"/>
</dbReference>
<feature type="transmembrane region" description="Helical" evidence="4">
    <location>
        <begin position="372"/>
        <end position="396"/>
    </location>
</feature>
<evidence type="ECO:0000256" key="2">
    <source>
        <dbReference type="ARBA" id="ARBA00022516"/>
    </source>
</evidence>
<dbReference type="GeneID" id="107269093"/>
<evidence type="ECO:0000256" key="4">
    <source>
        <dbReference type="RuleBase" id="RU363097"/>
    </source>
</evidence>
<dbReference type="RefSeq" id="XP_015598049.1">
    <property type="nucleotide sequence ID" value="XM_015742563.2"/>
</dbReference>
<dbReference type="AlphaFoldDB" id="A0AAJ7BZF3"/>
<keyword evidence="4" id="KW-1133">Transmembrane helix</keyword>
<keyword evidence="4" id="KW-0472">Membrane</keyword>
<keyword evidence="7" id="KW-1185">Reference proteome</keyword>
<dbReference type="CDD" id="cd05236">
    <property type="entry name" value="FAR-N_SDR_e"/>
    <property type="match status" value="1"/>
</dbReference>
<sequence>MDEVYKLLKDDTEIVEKLDQGSVIRNFYTDQIIFITDPTSLLGEIIVEKLLRCCSQLKKLYILFKDTGGMTVQDEMKKYFESSAFDTLRNKIPDFYDKIVPIKGNLLAEDIALSGNDKNDIIDNVNFIIHNASANQFGDTVKSILQLNVLGTKRILDIAKDCENLKTFVYVSSVYAHCNEIDIKEKLYPCSADLKIIHDMIAADTENKNGLSKAALEMILGDYPDAYTFSKAIAEFIIDECSKKSNFRSVIFRPSLELPSYKEPIAGWCHKDKGPISGFIGITLGAIHTIWAQDKAIDFIPSDMCGNALLASIWDASFTGEKHEEAIVYNYGSSMVKPVTLRKITNLLENAASDRPSMKMICANYTVITKCYWLWFLLNVMIHVVPAAIVDGFSLLRSKEPTALTSYCEATRNLESVQYFLNGEWRVHVEKMQQLCDRMSETDSTLFYCDIRKFRWEDYADPFWNGLRVYAIDDPMDSLIEAKQQFYKLRIRHYISLSAVLIFISYIIIQFI</sequence>
<keyword evidence="4" id="KW-0521">NADP</keyword>
<gene>
    <name evidence="8" type="primary">LOC107269093</name>
</gene>
<evidence type="ECO:0000256" key="3">
    <source>
        <dbReference type="ARBA" id="ARBA00023098"/>
    </source>
</evidence>
<reference evidence="8" key="1">
    <citation type="submission" date="2025-08" db="UniProtKB">
        <authorList>
            <consortium name="RefSeq"/>
        </authorList>
    </citation>
    <scope>IDENTIFICATION</scope>
</reference>
<dbReference type="CDD" id="cd09071">
    <property type="entry name" value="FAR_C"/>
    <property type="match status" value="1"/>
</dbReference>
<evidence type="ECO:0000256" key="1">
    <source>
        <dbReference type="ARBA" id="ARBA00005928"/>
    </source>
</evidence>
<keyword evidence="3 4" id="KW-0443">Lipid metabolism</keyword>
<evidence type="ECO:0000313" key="8">
    <source>
        <dbReference type="RefSeq" id="XP_015598049.1"/>
    </source>
</evidence>
<keyword evidence="4" id="KW-0560">Oxidoreductase</keyword>
<comment type="similarity">
    <text evidence="1 4">Belongs to the fatty acyl-CoA reductase family.</text>
</comment>
<dbReference type="Proteomes" id="UP000694920">
    <property type="component" value="Unplaced"/>
</dbReference>
<evidence type="ECO:0000259" key="6">
    <source>
        <dbReference type="Pfam" id="PF07993"/>
    </source>
</evidence>
<dbReference type="PANTHER" id="PTHR11011">
    <property type="entry name" value="MALE STERILITY PROTEIN 2-RELATED"/>
    <property type="match status" value="1"/>
</dbReference>
<dbReference type="GO" id="GO:0035336">
    <property type="term" value="P:long-chain fatty-acyl-CoA metabolic process"/>
    <property type="evidence" value="ECO:0007669"/>
    <property type="project" value="TreeGrafter"/>
</dbReference>
<dbReference type="SUPFAM" id="SSF51735">
    <property type="entry name" value="NAD(P)-binding Rossmann-fold domains"/>
    <property type="match status" value="1"/>
</dbReference>
<dbReference type="InterPro" id="IPR013120">
    <property type="entry name" value="FAR_NAD-bd"/>
</dbReference>
<dbReference type="KEGG" id="ccin:107269093"/>
<accession>A0AAJ7BZF3</accession>
<evidence type="ECO:0000259" key="5">
    <source>
        <dbReference type="Pfam" id="PF03015"/>
    </source>
</evidence>
<dbReference type="GO" id="GO:0005777">
    <property type="term" value="C:peroxisome"/>
    <property type="evidence" value="ECO:0007669"/>
    <property type="project" value="TreeGrafter"/>
</dbReference>